<dbReference type="PANTHER" id="PTHR11839:SF1">
    <property type="entry name" value="ADP-SUGAR PYROPHOSPHATASE"/>
    <property type="match status" value="1"/>
</dbReference>
<name>A0A2M6T0V7_9BACT</name>
<sequence>MPWKEVETKWHPLGHGKSWGRRTVMTPKGEIDEHILFGGTDWAVALAITAKIEVVAIRQYRAAQLGYEIELPGGKIEPGQDDLQTALRELREETGYAPQGEIVRLAKAHANTAACVADCHPFLALNCRQDGQKNLEPTGDIEIKLIPLKEWLKWCFGLAQEPAPDPMLNLATMWALPHLAKLYPEVVGPFHWELYWT</sequence>
<evidence type="ECO:0000259" key="2">
    <source>
        <dbReference type="PROSITE" id="PS51462"/>
    </source>
</evidence>
<dbReference type="InterPro" id="IPR000086">
    <property type="entry name" value="NUDIX_hydrolase_dom"/>
</dbReference>
<accession>A0A2M6T0V7</accession>
<dbReference type="AlphaFoldDB" id="A0A2M6T0V7"/>
<gene>
    <name evidence="3" type="ORF">COT34_00965</name>
</gene>
<dbReference type="PROSITE" id="PS51462">
    <property type="entry name" value="NUDIX"/>
    <property type="match status" value="1"/>
</dbReference>
<comment type="caution">
    <text evidence="3">The sequence shown here is derived from an EMBL/GenBank/DDBJ whole genome shotgun (WGS) entry which is preliminary data.</text>
</comment>
<dbReference type="GO" id="GO:0006753">
    <property type="term" value="P:nucleoside phosphate metabolic process"/>
    <property type="evidence" value="ECO:0007669"/>
    <property type="project" value="TreeGrafter"/>
</dbReference>
<organism evidence="3 4">
    <name type="scientific">Candidatus Nealsonbacteria bacterium CG08_land_8_20_14_0_20_43_11</name>
    <dbReference type="NCBI Taxonomy" id="1974706"/>
    <lineage>
        <taxon>Bacteria</taxon>
        <taxon>Candidatus Nealsoniibacteriota</taxon>
    </lineage>
</organism>
<protein>
    <recommendedName>
        <fullName evidence="2">Nudix hydrolase domain-containing protein</fullName>
    </recommendedName>
</protein>
<proteinExistence type="predicted"/>
<dbReference type="Gene3D" id="3.90.79.10">
    <property type="entry name" value="Nucleoside Triphosphate Pyrophosphohydrolase"/>
    <property type="match status" value="1"/>
</dbReference>
<reference evidence="4" key="1">
    <citation type="submission" date="2017-09" db="EMBL/GenBank/DDBJ databases">
        <title>Depth-based differentiation of microbial function through sediment-hosted aquifers and enrichment of novel symbionts in the deep terrestrial subsurface.</title>
        <authorList>
            <person name="Probst A.J."/>
            <person name="Ladd B."/>
            <person name="Jarett J.K."/>
            <person name="Geller-Mcgrath D.E."/>
            <person name="Sieber C.M.K."/>
            <person name="Emerson J.B."/>
            <person name="Anantharaman K."/>
            <person name="Thomas B.C."/>
            <person name="Malmstrom R."/>
            <person name="Stieglmeier M."/>
            <person name="Klingl A."/>
            <person name="Woyke T."/>
            <person name="Ryan C.M."/>
            <person name="Banfield J.F."/>
        </authorList>
    </citation>
    <scope>NUCLEOTIDE SEQUENCE [LARGE SCALE GENOMIC DNA]</scope>
</reference>
<dbReference type="GO" id="GO:0019693">
    <property type="term" value="P:ribose phosphate metabolic process"/>
    <property type="evidence" value="ECO:0007669"/>
    <property type="project" value="TreeGrafter"/>
</dbReference>
<feature type="domain" description="Nudix hydrolase" evidence="2">
    <location>
        <begin position="39"/>
        <end position="172"/>
    </location>
</feature>
<dbReference type="CDD" id="cd03424">
    <property type="entry name" value="NUDIX_ADPRase_Nudt5_UGPPase_Nudt14"/>
    <property type="match status" value="1"/>
</dbReference>
<evidence type="ECO:0000313" key="3">
    <source>
        <dbReference type="EMBL" id="PIS38959.1"/>
    </source>
</evidence>
<dbReference type="SUPFAM" id="SSF55811">
    <property type="entry name" value="Nudix"/>
    <property type="match status" value="1"/>
</dbReference>
<dbReference type="GO" id="GO:0016787">
    <property type="term" value="F:hydrolase activity"/>
    <property type="evidence" value="ECO:0007669"/>
    <property type="project" value="UniProtKB-KW"/>
</dbReference>
<dbReference type="EMBL" id="PEYE01000018">
    <property type="protein sequence ID" value="PIS38959.1"/>
    <property type="molecule type" value="Genomic_DNA"/>
</dbReference>
<evidence type="ECO:0000313" key="4">
    <source>
        <dbReference type="Proteomes" id="UP000229390"/>
    </source>
</evidence>
<keyword evidence="1" id="KW-0378">Hydrolase</keyword>
<dbReference type="Proteomes" id="UP000229390">
    <property type="component" value="Unassembled WGS sequence"/>
</dbReference>
<dbReference type="PANTHER" id="PTHR11839">
    <property type="entry name" value="UDP/ADP-SUGAR PYROPHOSPHATASE"/>
    <property type="match status" value="1"/>
</dbReference>
<evidence type="ECO:0000256" key="1">
    <source>
        <dbReference type="ARBA" id="ARBA00022801"/>
    </source>
</evidence>
<dbReference type="Pfam" id="PF00293">
    <property type="entry name" value="NUDIX"/>
    <property type="match status" value="1"/>
</dbReference>
<dbReference type="InterPro" id="IPR015797">
    <property type="entry name" value="NUDIX_hydrolase-like_dom_sf"/>
</dbReference>